<reference evidence="3 4" key="1">
    <citation type="submission" date="2015-01" db="EMBL/GenBank/DDBJ databases">
        <title>Enhanced salinomycin production by adjusting the supply of polyketide extender units in Streptomyce albus DSM 41398.</title>
        <authorList>
            <person name="Lu C."/>
        </authorList>
    </citation>
    <scope>NUCLEOTIDE SEQUENCE [LARGE SCALE GENOMIC DNA]</scope>
    <source>
        <strain evidence="4">ATCC 21838 / DSM 41398 / FERM P-419 / JCM 4703 / NBRC 107858</strain>
    </source>
</reference>
<feature type="transmembrane region" description="Helical" evidence="2">
    <location>
        <begin position="299"/>
        <end position="319"/>
    </location>
</feature>
<feature type="compositionally biased region" description="Basic and acidic residues" evidence="1">
    <location>
        <begin position="115"/>
        <end position="127"/>
    </location>
</feature>
<feature type="compositionally biased region" description="Basic and acidic residues" evidence="1">
    <location>
        <begin position="58"/>
        <end position="70"/>
    </location>
</feature>
<dbReference type="EMBL" id="CP010519">
    <property type="protein sequence ID" value="AJE84612.1"/>
    <property type="molecule type" value="Genomic_DNA"/>
</dbReference>
<evidence type="ECO:0000256" key="2">
    <source>
        <dbReference type="SAM" id="Phobius"/>
    </source>
</evidence>
<dbReference type="Proteomes" id="UP000031523">
    <property type="component" value="Chromosome"/>
</dbReference>
<proteinExistence type="predicted"/>
<gene>
    <name evidence="3" type="ORF">SLNWT_4236</name>
</gene>
<feature type="transmembrane region" description="Helical" evidence="2">
    <location>
        <begin position="258"/>
        <end position="287"/>
    </location>
</feature>
<evidence type="ECO:0000313" key="4">
    <source>
        <dbReference type="Proteomes" id="UP000031523"/>
    </source>
</evidence>
<keyword evidence="2" id="KW-0472">Membrane</keyword>
<feature type="region of interest" description="Disordered" evidence="1">
    <location>
        <begin position="207"/>
        <end position="236"/>
    </location>
</feature>
<feature type="region of interest" description="Disordered" evidence="1">
    <location>
        <begin position="43"/>
        <end position="164"/>
    </location>
</feature>
<evidence type="ECO:0000313" key="3">
    <source>
        <dbReference type="EMBL" id="AJE84612.1"/>
    </source>
</evidence>
<keyword evidence="4" id="KW-1185">Reference proteome</keyword>
<accession>A0A0B5F2P0</accession>
<organism evidence="3 4">
    <name type="scientific">Streptomyces albus (strain ATCC 21838 / DSM 41398 / FERM P-419 / JCM 4703 / NBRC 107858)</name>
    <dbReference type="NCBI Taxonomy" id="1081613"/>
    <lineage>
        <taxon>Bacteria</taxon>
        <taxon>Bacillati</taxon>
        <taxon>Actinomycetota</taxon>
        <taxon>Actinomycetes</taxon>
        <taxon>Kitasatosporales</taxon>
        <taxon>Streptomycetaceae</taxon>
        <taxon>Streptomyces</taxon>
    </lineage>
</organism>
<feature type="transmembrane region" description="Helical" evidence="2">
    <location>
        <begin position="339"/>
        <end position="357"/>
    </location>
</feature>
<dbReference type="AlphaFoldDB" id="A0A0B5F2P0"/>
<name>A0A0B5F2P0_STRA4</name>
<sequence>MGIESDQLVFDYLSRVGDLAQQRQLPSGARMRLVSELRNEIEQRRARTSDDTPASVRRLLDRLGSPEERVTAAGGGAPAAGAAPPSPAAVPSQREDERPPAPARRGLLGKRSRPARPEAPGEQKAPGEEAEQPRLLPKSLRRRAPRPRTEEEPPPAEVPSPPHLASAVELGDQSAGADWWRSDRTPFGPGESVPGFVGGIEIPEILRPPPQKADLSKPLPAGKSGKAEEAEDAEEEAAEEAVARGRLRLLAGGWSNPLLLLAALSLLAGAVLGNPVVLAVGWLIAYLSRRLTPAESKTAVLVLPGLSLLGGAVWLWGRARGRWGEAIADGEMSGAIADTWPWVLRAAALASAAYVVWRSQRGR</sequence>
<keyword evidence="2" id="KW-1133">Transmembrane helix</keyword>
<dbReference type="KEGG" id="sals:SLNWT_4236"/>
<keyword evidence="2" id="KW-0812">Transmembrane</keyword>
<protein>
    <submittedName>
        <fullName evidence="3">Integral membrane protein</fullName>
    </submittedName>
</protein>
<evidence type="ECO:0000256" key="1">
    <source>
        <dbReference type="SAM" id="MobiDB-lite"/>
    </source>
</evidence>